<dbReference type="Proteomes" id="UP000011686">
    <property type="component" value="Chromosome"/>
</dbReference>
<keyword evidence="1 9" id="KW-0963">Cytoplasm</keyword>
<comment type="similarity">
    <text evidence="9">Belongs to the bacterial CoaD family.</text>
</comment>
<comment type="function">
    <text evidence="9">Reversibly transfers an adenylyl group from ATP to 4'-phosphopantetheine, yielding dephospho-CoA (dPCoA) and pyrophosphate.</text>
</comment>
<evidence type="ECO:0000256" key="6">
    <source>
        <dbReference type="ARBA" id="ARBA00022842"/>
    </source>
</evidence>
<proteinExistence type="inferred from homology"/>
<feature type="binding site" evidence="9">
    <location>
        <position position="17"/>
    </location>
    <ligand>
        <name>ATP</name>
        <dbReference type="ChEBI" id="CHEBI:30616"/>
    </ligand>
</feature>
<feature type="domain" description="Cytidyltransferase-like" evidence="10">
    <location>
        <begin position="5"/>
        <end position="133"/>
    </location>
</feature>
<evidence type="ECO:0000256" key="5">
    <source>
        <dbReference type="ARBA" id="ARBA00022840"/>
    </source>
</evidence>
<evidence type="ECO:0000256" key="9">
    <source>
        <dbReference type="HAMAP-Rule" id="MF_00151"/>
    </source>
</evidence>
<feature type="binding site" evidence="9">
    <location>
        <begin position="9"/>
        <end position="10"/>
    </location>
    <ligand>
        <name>ATP</name>
        <dbReference type="ChEBI" id="CHEBI:30616"/>
    </ligand>
</feature>
<dbReference type="SUPFAM" id="SSF52374">
    <property type="entry name" value="Nucleotidylyl transferase"/>
    <property type="match status" value="1"/>
</dbReference>
<dbReference type="RefSeq" id="WP_015238943.1">
    <property type="nucleotide sequence ID" value="NC_020283.1"/>
</dbReference>
<dbReference type="InterPro" id="IPR004821">
    <property type="entry name" value="Cyt_trans-like"/>
</dbReference>
<protein>
    <recommendedName>
        <fullName evidence="9">Phosphopantetheine adenylyltransferase</fullName>
        <ecNumber evidence="9">2.7.7.3</ecNumber>
    </recommendedName>
    <alternativeName>
        <fullName evidence="9">Dephospho-CoA pyrophosphorylase</fullName>
    </alternativeName>
    <alternativeName>
        <fullName evidence="9">Pantetheine-phosphate adenylyltransferase</fullName>
        <shortName evidence="9">PPAT</shortName>
    </alternativeName>
</protein>
<dbReference type="Pfam" id="PF01467">
    <property type="entry name" value="CTP_transf_like"/>
    <property type="match status" value="1"/>
</dbReference>
<evidence type="ECO:0000256" key="3">
    <source>
        <dbReference type="ARBA" id="ARBA00022695"/>
    </source>
</evidence>
<keyword evidence="4 9" id="KW-0547">Nucleotide-binding</keyword>
<keyword evidence="3 9" id="KW-0548">Nucleotidyltransferase</keyword>
<feature type="binding site" evidence="9">
    <location>
        <position position="41"/>
    </location>
    <ligand>
        <name>substrate</name>
    </ligand>
</feature>
<feature type="binding site" evidence="9">
    <location>
        <position position="9"/>
    </location>
    <ligand>
        <name>substrate</name>
    </ligand>
</feature>
<keyword evidence="6 9" id="KW-0460">Magnesium</keyword>
<dbReference type="UniPathway" id="UPA00241">
    <property type="reaction ID" value="UER00355"/>
</dbReference>
<evidence type="ECO:0000256" key="4">
    <source>
        <dbReference type="ARBA" id="ARBA00022741"/>
    </source>
</evidence>
<dbReference type="KEGG" id="kct:CDEE_0327"/>
<feature type="binding site" evidence="9">
    <location>
        <position position="73"/>
    </location>
    <ligand>
        <name>substrate</name>
    </ligand>
</feature>
<evidence type="ECO:0000313" key="12">
    <source>
        <dbReference type="Proteomes" id="UP000011686"/>
    </source>
</evidence>
<organism evidence="11 12">
    <name type="scientific">Candidatus Kinetoplastidibacterium crithidiae TCC036E</name>
    <dbReference type="NCBI Taxonomy" id="1208918"/>
    <lineage>
        <taxon>Bacteria</taxon>
        <taxon>Pseudomonadati</taxon>
        <taxon>Pseudomonadota</taxon>
        <taxon>Betaproteobacteria</taxon>
        <taxon>Candidatus Kinetoplastidibacterium</taxon>
    </lineage>
</organism>
<evidence type="ECO:0000259" key="10">
    <source>
        <dbReference type="Pfam" id="PF01467"/>
    </source>
</evidence>
<comment type="subunit">
    <text evidence="9">Homohexamer.</text>
</comment>
<reference evidence="11 12" key="1">
    <citation type="journal article" date="2013" name="Genome Biol. Evol.">
        <title>Genome evolution and phylogenomic analysis of candidatus kinetoplastibacterium, the betaproteobacterial endosymbionts of strigomonas and angomonas.</title>
        <authorList>
            <person name="Alves J.M."/>
            <person name="Serrano M.G."/>
            <person name="Maia da Silva F."/>
            <person name="Voegtly L.J."/>
            <person name="Matveyev A.V."/>
            <person name="Teixeira M.M."/>
            <person name="Camargo E.P."/>
            <person name="Buck G.A."/>
        </authorList>
    </citation>
    <scope>NUCLEOTIDE SEQUENCE [LARGE SCALE GENOMIC DNA]</scope>
    <source>
        <strain evidence="11 12">TCC036E</strain>
    </source>
</reference>
<evidence type="ECO:0000256" key="8">
    <source>
        <dbReference type="ARBA" id="ARBA00029346"/>
    </source>
</evidence>
<evidence type="ECO:0000256" key="2">
    <source>
        <dbReference type="ARBA" id="ARBA00022679"/>
    </source>
</evidence>
<evidence type="ECO:0000313" key="11">
    <source>
        <dbReference type="EMBL" id="AGF47400.1"/>
    </source>
</evidence>
<dbReference type="NCBIfam" id="TIGR00125">
    <property type="entry name" value="cyt_tran_rel"/>
    <property type="match status" value="1"/>
</dbReference>
<feature type="binding site" evidence="9">
    <location>
        <begin position="88"/>
        <end position="90"/>
    </location>
    <ligand>
        <name>ATP</name>
        <dbReference type="ChEBI" id="CHEBI:30616"/>
    </ligand>
</feature>
<dbReference type="InterPro" id="IPR014729">
    <property type="entry name" value="Rossmann-like_a/b/a_fold"/>
</dbReference>
<dbReference type="STRING" id="1208918.CDEE_0327"/>
<dbReference type="HOGENOM" id="CLU_100149_0_1_4"/>
<keyword evidence="7 9" id="KW-0173">Coenzyme A biosynthesis</keyword>
<gene>
    <name evidence="9" type="primary">coaD</name>
    <name evidence="11" type="ORF">CDEE_0327</name>
</gene>
<feature type="binding site" evidence="9">
    <location>
        <begin position="123"/>
        <end position="129"/>
    </location>
    <ligand>
        <name>ATP</name>
        <dbReference type="ChEBI" id="CHEBI:30616"/>
    </ligand>
</feature>
<comment type="cofactor">
    <cofactor evidence="9">
        <name>Mg(2+)</name>
        <dbReference type="ChEBI" id="CHEBI:18420"/>
    </cofactor>
</comment>
<comment type="catalytic activity">
    <reaction evidence="8 9">
        <text>(R)-4'-phosphopantetheine + ATP + H(+) = 3'-dephospho-CoA + diphosphate</text>
        <dbReference type="Rhea" id="RHEA:19801"/>
        <dbReference type="ChEBI" id="CHEBI:15378"/>
        <dbReference type="ChEBI" id="CHEBI:30616"/>
        <dbReference type="ChEBI" id="CHEBI:33019"/>
        <dbReference type="ChEBI" id="CHEBI:57328"/>
        <dbReference type="ChEBI" id="CHEBI:61723"/>
        <dbReference type="EC" id="2.7.7.3"/>
    </reaction>
</comment>
<dbReference type="GO" id="GO:0004595">
    <property type="term" value="F:pantetheine-phosphate adenylyltransferase activity"/>
    <property type="evidence" value="ECO:0007669"/>
    <property type="project" value="UniProtKB-UniRule"/>
</dbReference>
<dbReference type="PANTHER" id="PTHR21342">
    <property type="entry name" value="PHOSPHOPANTETHEINE ADENYLYLTRANSFERASE"/>
    <property type="match status" value="1"/>
</dbReference>
<feature type="site" description="Transition state stabilizer" evidence="9">
    <location>
        <position position="17"/>
    </location>
</feature>
<dbReference type="GO" id="GO:0015937">
    <property type="term" value="P:coenzyme A biosynthetic process"/>
    <property type="evidence" value="ECO:0007669"/>
    <property type="project" value="UniProtKB-UniRule"/>
</dbReference>
<comment type="pathway">
    <text evidence="9">Cofactor biosynthesis; coenzyme A biosynthesis; CoA from (R)-pantothenate: step 4/5.</text>
</comment>
<dbReference type="AlphaFoldDB" id="M1M5F4"/>
<dbReference type="EMBL" id="CP003804">
    <property type="protein sequence ID" value="AGF47400.1"/>
    <property type="molecule type" value="Genomic_DNA"/>
</dbReference>
<dbReference type="PANTHER" id="PTHR21342:SF1">
    <property type="entry name" value="PHOSPHOPANTETHEINE ADENYLYLTRANSFERASE"/>
    <property type="match status" value="1"/>
</dbReference>
<dbReference type="HAMAP" id="MF_00151">
    <property type="entry name" value="PPAT_bact"/>
    <property type="match status" value="1"/>
</dbReference>
<feature type="binding site" evidence="9">
    <location>
        <position position="98"/>
    </location>
    <ligand>
        <name>ATP</name>
        <dbReference type="ChEBI" id="CHEBI:30616"/>
    </ligand>
</feature>
<dbReference type="EC" id="2.7.7.3" evidence="9"/>
<dbReference type="GO" id="GO:0005524">
    <property type="term" value="F:ATP binding"/>
    <property type="evidence" value="ECO:0007669"/>
    <property type="project" value="UniProtKB-KW"/>
</dbReference>
<keyword evidence="5 9" id="KW-0067">ATP-binding</keyword>
<keyword evidence="2 9" id="KW-0808">Transferase</keyword>
<comment type="subcellular location">
    <subcellularLocation>
        <location evidence="9">Cytoplasm</location>
    </subcellularLocation>
</comment>
<dbReference type="PATRIC" id="fig|1208918.3.peg.96"/>
<dbReference type="InterPro" id="IPR001980">
    <property type="entry name" value="PPAT"/>
</dbReference>
<dbReference type="NCBIfam" id="TIGR01510">
    <property type="entry name" value="coaD_prev_kdtB"/>
    <property type="match status" value="1"/>
</dbReference>
<sequence length="159" mass="18295">MITAVYPGTFDPITIGHEDLIKRASCLFDQVFIAIACNKKKQPLFTIKERIEMAEKILAKYKNVSIYSFDGLLKDFVEKHKAKIIIRGIRTYSDFEYECKMANINKQLINNVETVFLTSSDQFKFISSTAVKEIAYLGGDISKFVFPTVEKYFQKKSVH</sequence>
<dbReference type="eggNOG" id="COG0669">
    <property type="taxonomic scope" value="Bacteria"/>
</dbReference>
<name>M1M5F4_9PROT</name>
<dbReference type="CDD" id="cd02163">
    <property type="entry name" value="PPAT"/>
    <property type="match status" value="1"/>
</dbReference>
<accession>M1M5F4</accession>
<dbReference type="GO" id="GO:0005737">
    <property type="term" value="C:cytoplasm"/>
    <property type="evidence" value="ECO:0007669"/>
    <property type="project" value="UniProtKB-SubCell"/>
</dbReference>
<evidence type="ECO:0000256" key="7">
    <source>
        <dbReference type="ARBA" id="ARBA00022993"/>
    </source>
</evidence>
<keyword evidence="12" id="KW-1185">Reference proteome</keyword>
<dbReference type="PRINTS" id="PR01020">
    <property type="entry name" value="LPSBIOSNTHSS"/>
</dbReference>
<feature type="binding site" evidence="9">
    <location>
        <position position="87"/>
    </location>
    <ligand>
        <name>substrate</name>
    </ligand>
</feature>
<evidence type="ECO:0000256" key="1">
    <source>
        <dbReference type="ARBA" id="ARBA00022490"/>
    </source>
</evidence>
<dbReference type="Gene3D" id="3.40.50.620">
    <property type="entry name" value="HUPs"/>
    <property type="match status" value="1"/>
</dbReference>